<dbReference type="Proteomes" id="UP000828390">
    <property type="component" value="Unassembled WGS sequence"/>
</dbReference>
<comment type="caution">
    <text evidence="1">The sequence shown here is derived from an EMBL/GenBank/DDBJ whole genome shotgun (WGS) entry which is preliminary data.</text>
</comment>
<reference evidence="1" key="2">
    <citation type="submission" date="2020-11" db="EMBL/GenBank/DDBJ databases">
        <authorList>
            <person name="McCartney M.A."/>
            <person name="Auch B."/>
            <person name="Kono T."/>
            <person name="Mallez S."/>
            <person name="Becker A."/>
            <person name="Gohl D.M."/>
            <person name="Silverstein K.A.T."/>
            <person name="Koren S."/>
            <person name="Bechman K.B."/>
            <person name="Herman A."/>
            <person name="Abrahante J.E."/>
            <person name="Garbe J."/>
        </authorList>
    </citation>
    <scope>NUCLEOTIDE SEQUENCE</scope>
    <source>
        <strain evidence="1">Duluth1</strain>
        <tissue evidence="1">Whole animal</tissue>
    </source>
</reference>
<proteinExistence type="predicted"/>
<evidence type="ECO:0000313" key="2">
    <source>
        <dbReference type="Proteomes" id="UP000828390"/>
    </source>
</evidence>
<accession>A0A9D4HF80</accession>
<evidence type="ECO:0000313" key="1">
    <source>
        <dbReference type="EMBL" id="KAH3716867.1"/>
    </source>
</evidence>
<keyword evidence="2" id="KW-1185">Reference proteome</keyword>
<protein>
    <submittedName>
        <fullName evidence="1">Uncharacterized protein</fullName>
    </submittedName>
</protein>
<name>A0A9D4HF80_DREPO</name>
<sequence length="62" mass="6934">MAPDDESRSKLDCVRQKAIISTRTTTTVGTWNHRTMYDIVTTAQVTAEIGKFNLTSSEVNQD</sequence>
<dbReference type="EMBL" id="JAIWYP010000013">
    <property type="protein sequence ID" value="KAH3716867.1"/>
    <property type="molecule type" value="Genomic_DNA"/>
</dbReference>
<reference evidence="1" key="1">
    <citation type="journal article" date="2019" name="bioRxiv">
        <title>The Genome of the Zebra Mussel, Dreissena polymorpha: A Resource for Invasive Species Research.</title>
        <authorList>
            <person name="McCartney M.A."/>
            <person name="Auch B."/>
            <person name="Kono T."/>
            <person name="Mallez S."/>
            <person name="Zhang Y."/>
            <person name="Obille A."/>
            <person name="Becker A."/>
            <person name="Abrahante J.E."/>
            <person name="Garbe J."/>
            <person name="Badalamenti J.P."/>
            <person name="Herman A."/>
            <person name="Mangelson H."/>
            <person name="Liachko I."/>
            <person name="Sullivan S."/>
            <person name="Sone E.D."/>
            <person name="Koren S."/>
            <person name="Silverstein K.A.T."/>
            <person name="Beckman K.B."/>
            <person name="Gohl D.M."/>
        </authorList>
    </citation>
    <scope>NUCLEOTIDE SEQUENCE</scope>
    <source>
        <strain evidence="1">Duluth1</strain>
        <tissue evidence="1">Whole animal</tissue>
    </source>
</reference>
<dbReference type="AlphaFoldDB" id="A0A9D4HF80"/>
<organism evidence="1 2">
    <name type="scientific">Dreissena polymorpha</name>
    <name type="common">Zebra mussel</name>
    <name type="synonym">Mytilus polymorpha</name>
    <dbReference type="NCBI Taxonomy" id="45954"/>
    <lineage>
        <taxon>Eukaryota</taxon>
        <taxon>Metazoa</taxon>
        <taxon>Spiralia</taxon>
        <taxon>Lophotrochozoa</taxon>
        <taxon>Mollusca</taxon>
        <taxon>Bivalvia</taxon>
        <taxon>Autobranchia</taxon>
        <taxon>Heteroconchia</taxon>
        <taxon>Euheterodonta</taxon>
        <taxon>Imparidentia</taxon>
        <taxon>Neoheterodontei</taxon>
        <taxon>Myida</taxon>
        <taxon>Dreissenoidea</taxon>
        <taxon>Dreissenidae</taxon>
        <taxon>Dreissena</taxon>
    </lineage>
</organism>
<gene>
    <name evidence="1" type="ORF">DPMN_059598</name>
</gene>